<feature type="compositionally biased region" description="Basic residues" evidence="3">
    <location>
        <begin position="387"/>
        <end position="396"/>
    </location>
</feature>
<dbReference type="VEuPathDB" id="FungiDB:FOXG_22867"/>
<dbReference type="InterPro" id="IPR004875">
    <property type="entry name" value="DDE_SF_endonuclease_dom"/>
</dbReference>
<feature type="compositionally biased region" description="Polar residues" evidence="3">
    <location>
        <begin position="1"/>
        <end position="13"/>
    </location>
</feature>
<dbReference type="VEuPathDB" id="FungiDB:FOC4_g10000529"/>
<dbReference type="Proteomes" id="UP000285084">
    <property type="component" value="Unassembled WGS sequence"/>
</dbReference>
<keyword evidence="2" id="KW-0175">Coiled coil</keyword>
<feature type="compositionally biased region" description="Basic and acidic residues" evidence="3">
    <location>
        <begin position="370"/>
        <end position="386"/>
    </location>
</feature>
<dbReference type="VEuPathDB" id="FungiDB:FOC4_g10010008"/>
<dbReference type="InterPro" id="IPR006600">
    <property type="entry name" value="HTH_CenpB_DNA-bd_dom"/>
</dbReference>
<dbReference type="VEuPathDB" id="FungiDB:FOC1_g10000237"/>
<dbReference type="VEuPathDB" id="FungiDB:FOMG_18530"/>
<dbReference type="InterPro" id="IPR050863">
    <property type="entry name" value="CenT-Element_Derived"/>
</dbReference>
<keyword evidence="1" id="KW-0238">DNA-binding</keyword>
<comment type="caution">
    <text evidence="5">The sequence shown here is derived from an EMBL/GenBank/DDBJ whole genome shotgun (WGS) entry which is preliminary data.</text>
</comment>
<feature type="region of interest" description="Disordered" evidence="3">
    <location>
        <begin position="518"/>
        <end position="551"/>
    </location>
</feature>
<dbReference type="PROSITE" id="PS51253">
    <property type="entry name" value="HTH_CENPB"/>
    <property type="match status" value="1"/>
</dbReference>
<dbReference type="Pfam" id="PF03184">
    <property type="entry name" value="DDE_1"/>
    <property type="match status" value="1"/>
</dbReference>
<dbReference type="AlphaFoldDB" id="A0A420M7N1"/>
<name>A0A420M7N1_FUSOX</name>
<gene>
    <name evidence="5" type="ORF">BFJ69_g17640</name>
</gene>
<feature type="region of interest" description="Disordered" evidence="3">
    <location>
        <begin position="1"/>
        <end position="23"/>
    </location>
</feature>
<sequence>QWTISRRLSGQASRNERIQAHQRIPKSQEETLIRWVLRQESLGYAPSHSQVRACVEAILQQQGDNKPLGKHWTTRFVKRHPKLSTKIRKRQEAARSDGFTPKAVNWYFDIRENEYGWIKPENIVNVDEGGIMMGFALDSLVIGSSDPKKKAMLKGVQSRTWTSFIEAVTATRRALKPGIIFKGKELQKQWFLNEFELIADWHYIISPNGWTDNHIALEWLKDVYLPQTEPRDSSDARLIILDGHGSHAQDEWMATCFLNNVYCCYLPAHCSHGLQPLDNGIFNVIKGAYRKELQKLASLTDSAPVDKVNFIRAYAKAREAGMRKDIILSGWRFTGNWPINRYKALAHPEIQPDKEKLLEEFKTPSPPQLHSDDTPKTSRQVREMAKHGSRPTRRKYSKISKGLEALEMKVAVQNARITGLEEQMAQVRRGKKRKAVPNPNRRFVALSENLAAGEALPDSKEAEIEVDVDEEVESVIEDLQCLSDAFNQGLFKSVRSSQHALASLYGGNGAKIIRLSAQTGQSPPPYREITPPPPSAPIYNKKRSRQDSQNERDNDIAQIWAVLAKIKERDTRNEALENENRCLRKEIEELRERVAVLEKQKDDNEHVEAQTNDNTMALVDVDVELADMREDIRELKAKADSVERGELAEMVKHDVLEYMRVRLFDD</sequence>
<evidence type="ECO:0000313" key="6">
    <source>
        <dbReference type="Proteomes" id="UP000285084"/>
    </source>
</evidence>
<dbReference type="VEuPathDB" id="FungiDB:FOZG_17900"/>
<dbReference type="VEuPathDB" id="FungiDB:FOXG_15941"/>
<dbReference type="SMART" id="SM00674">
    <property type="entry name" value="CENPB"/>
    <property type="match status" value="1"/>
</dbReference>
<dbReference type="GO" id="GO:0003677">
    <property type="term" value="F:DNA binding"/>
    <property type="evidence" value="ECO:0007669"/>
    <property type="project" value="UniProtKB-KW"/>
</dbReference>
<dbReference type="VEuPathDB" id="FungiDB:HZS61_007279"/>
<reference evidence="5 6" key="1">
    <citation type="journal article" date="2018" name="Sci. Rep.">
        <title>Characterisation of pathogen-specific regions and novel effector candidates in Fusarium oxysporum f. sp. cepae.</title>
        <authorList>
            <person name="Armitage A.D."/>
            <person name="Taylor A."/>
            <person name="Sobczyk M.K."/>
            <person name="Baxter L."/>
            <person name="Greenfield B.P."/>
            <person name="Bates H.J."/>
            <person name="Wilson F."/>
            <person name="Jackson A.C."/>
            <person name="Ott S."/>
            <person name="Harrison R.J."/>
            <person name="Clarkson J.P."/>
        </authorList>
    </citation>
    <scope>NUCLEOTIDE SEQUENCE [LARGE SCALE GENOMIC DNA]</scope>
    <source>
        <strain evidence="5 6">Fo_A13</strain>
    </source>
</reference>
<dbReference type="VEuPathDB" id="FungiDB:FOIG_08624"/>
<evidence type="ECO:0000313" key="5">
    <source>
        <dbReference type="EMBL" id="RKK56585.1"/>
    </source>
</evidence>
<evidence type="ECO:0000259" key="4">
    <source>
        <dbReference type="PROSITE" id="PS51253"/>
    </source>
</evidence>
<dbReference type="VEuPathDB" id="FungiDB:FOZG_14277"/>
<evidence type="ECO:0000256" key="1">
    <source>
        <dbReference type="ARBA" id="ARBA00023125"/>
    </source>
</evidence>
<proteinExistence type="predicted"/>
<feature type="region of interest" description="Disordered" evidence="3">
    <location>
        <begin position="363"/>
        <end position="396"/>
    </location>
</feature>
<dbReference type="GO" id="GO:0005634">
    <property type="term" value="C:nucleus"/>
    <property type="evidence" value="ECO:0007669"/>
    <property type="project" value="TreeGrafter"/>
</dbReference>
<dbReference type="PANTHER" id="PTHR19303:SF74">
    <property type="entry name" value="POGO TRANSPOSABLE ELEMENT WITH KRAB DOMAIN"/>
    <property type="match status" value="1"/>
</dbReference>
<feature type="compositionally biased region" description="Pro residues" evidence="3">
    <location>
        <begin position="522"/>
        <end position="536"/>
    </location>
</feature>
<feature type="coiled-coil region" evidence="2">
    <location>
        <begin position="566"/>
        <end position="645"/>
    </location>
</feature>
<dbReference type="EMBL" id="MRCX01000940">
    <property type="protein sequence ID" value="RKK56585.1"/>
    <property type="molecule type" value="Genomic_DNA"/>
</dbReference>
<accession>A0A420M7N1</accession>
<organism evidence="5 6">
    <name type="scientific">Fusarium oxysporum</name>
    <name type="common">Fusarium vascular wilt</name>
    <dbReference type="NCBI Taxonomy" id="5507"/>
    <lineage>
        <taxon>Eukaryota</taxon>
        <taxon>Fungi</taxon>
        <taxon>Dikarya</taxon>
        <taxon>Ascomycota</taxon>
        <taxon>Pezizomycotina</taxon>
        <taxon>Sordariomycetes</taxon>
        <taxon>Hypocreomycetidae</taxon>
        <taxon>Hypocreales</taxon>
        <taxon>Nectriaceae</taxon>
        <taxon>Fusarium</taxon>
        <taxon>Fusarium oxysporum species complex</taxon>
    </lineage>
</organism>
<evidence type="ECO:0000256" key="3">
    <source>
        <dbReference type="SAM" id="MobiDB-lite"/>
    </source>
</evidence>
<dbReference type="VEuPathDB" id="FungiDB:HZS61_005235"/>
<dbReference type="VEuPathDB" id="FungiDB:FOMG_18851"/>
<dbReference type="PANTHER" id="PTHR19303">
    <property type="entry name" value="TRANSPOSON"/>
    <property type="match status" value="1"/>
</dbReference>
<feature type="domain" description="HTH CENPB-type" evidence="4">
    <location>
        <begin position="16"/>
        <end position="86"/>
    </location>
</feature>
<evidence type="ECO:0000256" key="2">
    <source>
        <dbReference type="SAM" id="Coils"/>
    </source>
</evidence>
<protein>
    <recommendedName>
        <fullName evidence="4">HTH CENPB-type domain-containing protein</fullName>
    </recommendedName>
</protein>
<feature type="non-terminal residue" evidence="5">
    <location>
        <position position="1"/>
    </location>
</feature>
<dbReference type="Pfam" id="PF03221">
    <property type="entry name" value="HTH_Tnp_Tc5"/>
    <property type="match status" value="1"/>
</dbReference>